<dbReference type="AlphaFoldDB" id="A0A1B0B042"/>
<keyword evidence="2" id="KW-1185">Reference proteome</keyword>
<dbReference type="VEuPathDB" id="VectorBase:GPPI014451"/>
<proteinExistence type="predicted"/>
<dbReference type="Proteomes" id="UP000092460">
    <property type="component" value="Unassembled WGS sequence"/>
</dbReference>
<dbReference type="EnsemblMetazoa" id="GPPI014451-RA">
    <property type="protein sequence ID" value="GPPI014451-PA"/>
    <property type="gene ID" value="GPPI014451"/>
</dbReference>
<sequence length="128" mass="14056">MITTGHMTLATIQKNNGFEAVVELNEGIVRDEDPLSFTVKGELPGVMLWEVIGYCCDLKFGASSRCLSLINERREVDGSLSTLGARLFVEAPSEYFKDSKSKTSCFKCEAPSTKAAKRQGSRNLVIIC</sequence>
<protein>
    <submittedName>
        <fullName evidence="1">Uncharacterized protein</fullName>
    </submittedName>
</protein>
<organism evidence="1 2">
    <name type="scientific">Glossina palpalis gambiensis</name>
    <dbReference type="NCBI Taxonomy" id="67801"/>
    <lineage>
        <taxon>Eukaryota</taxon>
        <taxon>Metazoa</taxon>
        <taxon>Ecdysozoa</taxon>
        <taxon>Arthropoda</taxon>
        <taxon>Hexapoda</taxon>
        <taxon>Insecta</taxon>
        <taxon>Pterygota</taxon>
        <taxon>Neoptera</taxon>
        <taxon>Endopterygota</taxon>
        <taxon>Diptera</taxon>
        <taxon>Brachycera</taxon>
        <taxon>Muscomorpha</taxon>
        <taxon>Hippoboscoidea</taxon>
        <taxon>Glossinidae</taxon>
        <taxon>Glossina</taxon>
    </lineage>
</organism>
<dbReference type="EMBL" id="JXJN01006553">
    <property type="status" value="NOT_ANNOTATED_CDS"/>
    <property type="molecule type" value="Genomic_DNA"/>
</dbReference>
<evidence type="ECO:0000313" key="1">
    <source>
        <dbReference type="EnsemblMetazoa" id="GPPI014451-PA"/>
    </source>
</evidence>
<reference evidence="2" key="1">
    <citation type="submission" date="2015-01" db="EMBL/GenBank/DDBJ databases">
        <authorList>
            <person name="Aksoy S."/>
            <person name="Warren W."/>
            <person name="Wilson R.K."/>
        </authorList>
    </citation>
    <scope>NUCLEOTIDE SEQUENCE [LARGE SCALE GENOMIC DNA]</scope>
    <source>
        <strain evidence="2">IAEA</strain>
    </source>
</reference>
<name>A0A1B0B042_9MUSC</name>
<accession>A0A1B0B042</accession>
<reference evidence="1" key="2">
    <citation type="submission" date="2020-05" db="UniProtKB">
        <authorList>
            <consortium name="EnsemblMetazoa"/>
        </authorList>
    </citation>
    <scope>IDENTIFICATION</scope>
    <source>
        <strain evidence="1">IAEA</strain>
    </source>
</reference>
<evidence type="ECO:0000313" key="2">
    <source>
        <dbReference type="Proteomes" id="UP000092460"/>
    </source>
</evidence>